<protein>
    <submittedName>
        <fullName evidence="1">Uncharacterized protein</fullName>
    </submittedName>
</protein>
<dbReference type="EMBL" id="GBRH01182634">
    <property type="protein sequence ID" value="JAE15262.1"/>
    <property type="molecule type" value="Transcribed_RNA"/>
</dbReference>
<reference evidence="1" key="2">
    <citation type="journal article" date="2015" name="Data Brief">
        <title>Shoot transcriptome of the giant reed, Arundo donax.</title>
        <authorList>
            <person name="Barrero R.A."/>
            <person name="Guerrero F.D."/>
            <person name="Moolhuijzen P."/>
            <person name="Goolsby J.A."/>
            <person name="Tidwell J."/>
            <person name="Bellgard S.E."/>
            <person name="Bellgard M.I."/>
        </authorList>
    </citation>
    <scope>NUCLEOTIDE SEQUENCE</scope>
    <source>
        <tissue evidence="1">Shoot tissue taken approximately 20 cm above the soil surface</tissue>
    </source>
</reference>
<proteinExistence type="predicted"/>
<accession>A0A0A9FSL5</accession>
<sequence>MAPSSMVYLSWVALICTSEQGKVSTFQVSHILEARVDKVRSGELGPNARPATHDEAVTLGIERGYLLHKVGIFLLPVWGNIDVVGDISSTGDMALVKVLPHPDVQILVRSRAEEGACLIRIHHRNHHRILLVAAAAAAAASERTHCNCFLAR</sequence>
<dbReference type="AlphaFoldDB" id="A0A0A9FSL5"/>
<reference evidence="1" key="1">
    <citation type="submission" date="2014-09" db="EMBL/GenBank/DDBJ databases">
        <authorList>
            <person name="Magalhaes I.L.F."/>
            <person name="Oliveira U."/>
            <person name="Santos F.R."/>
            <person name="Vidigal T.H.D.A."/>
            <person name="Brescovit A.D."/>
            <person name="Santos A.J."/>
        </authorList>
    </citation>
    <scope>NUCLEOTIDE SEQUENCE</scope>
    <source>
        <tissue evidence="1">Shoot tissue taken approximately 20 cm above the soil surface</tissue>
    </source>
</reference>
<name>A0A0A9FSL5_ARUDO</name>
<organism evidence="1">
    <name type="scientific">Arundo donax</name>
    <name type="common">Giant reed</name>
    <name type="synonym">Donax arundinaceus</name>
    <dbReference type="NCBI Taxonomy" id="35708"/>
    <lineage>
        <taxon>Eukaryota</taxon>
        <taxon>Viridiplantae</taxon>
        <taxon>Streptophyta</taxon>
        <taxon>Embryophyta</taxon>
        <taxon>Tracheophyta</taxon>
        <taxon>Spermatophyta</taxon>
        <taxon>Magnoliopsida</taxon>
        <taxon>Liliopsida</taxon>
        <taxon>Poales</taxon>
        <taxon>Poaceae</taxon>
        <taxon>PACMAD clade</taxon>
        <taxon>Arundinoideae</taxon>
        <taxon>Arundineae</taxon>
        <taxon>Arundo</taxon>
    </lineage>
</organism>
<evidence type="ECO:0000313" key="1">
    <source>
        <dbReference type="EMBL" id="JAE15262.1"/>
    </source>
</evidence>